<comment type="caution">
    <text evidence="2">The sequence shown here is derived from an EMBL/GenBank/DDBJ whole genome shotgun (WGS) entry which is preliminary data.</text>
</comment>
<dbReference type="EMBL" id="JAINUF010000003">
    <property type="protein sequence ID" value="KAJ8369301.1"/>
    <property type="molecule type" value="Genomic_DNA"/>
</dbReference>
<evidence type="ECO:0000313" key="2">
    <source>
        <dbReference type="EMBL" id="KAJ8369301.1"/>
    </source>
</evidence>
<feature type="compositionally biased region" description="Low complexity" evidence="1">
    <location>
        <begin position="46"/>
        <end position="59"/>
    </location>
</feature>
<accession>A0A9Q1J6N5</accession>
<feature type="region of interest" description="Disordered" evidence="1">
    <location>
        <begin position="1"/>
        <end position="59"/>
    </location>
</feature>
<protein>
    <submittedName>
        <fullName evidence="2">Uncharacterized protein</fullName>
    </submittedName>
</protein>
<organism evidence="2 3">
    <name type="scientific">Synaphobranchus kaupii</name>
    <name type="common">Kaup's arrowtooth eel</name>
    <dbReference type="NCBI Taxonomy" id="118154"/>
    <lineage>
        <taxon>Eukaryota</taxon>
        <taxon>Metazoa</taxon>
        <taxon>Chordata</taxon>
        <taxon>Craniata</taxon>
        <taxon>Vertebrata</taxon>
        <taxon>Euteleostomi</taxon>
        <taxon>Actinopterygii</taxon>
        <taxon>Neopterygii</taxon>
        <taxon>Teleostei</taxon>
        <taxon>Anguilliformes</taxon>
        <taxon>Synaphobranchidae</taxon>
        <taxon>Synaphobranchus</taxon>
    </lineage>
</organism>
<feature type="region of interest" description="Disordered" evidence="1">
    <location>
        <begin position="135"/>
        <end position="248"/>
    </location>
</feature>
<gene>
    <name evidence="2" type="ORF">SKAU_G00093290</name>
</gene>
<feature type="compositionally biased region" description="Pro residues" evidence="1">
    <location>
        <begin position="27"/>
        <end position="45"/>
    </location>
</feature>
<sequence length="248" mass="26696">MGQPMAQLGYPSPHLTQPGQRDAEAIPPVPSPMPNHPTPTSPSSPWPSSSPAARCSRSTRSTSGLWDLFPYYRENQQRWAELDPALAVLQRLLRQGGPLPGQAGQGFILGPCTPNSGNMFENGCYLRRQKRFKIEDKAGKKGSGKSQETSKRGLQESLQEEHRALCRALRGPTRHHSDSSHPGSASEEQQPRSLAPNWSAPSLSSTVPRQSLRPHPPPPSSSIHHLHALPAGGGASPPQCHAPPGTPA</sequence>
<feature type="compositionally biased region" description="Polar residues" evidence="1">
    <location>
        <begin position="199"/>
        <end position="209"/>
    </location>
</feature>
<evidence type="ECO:0000256" key="1">
    <source>
        <dbReference type="SAM" id="MobiDB-lite"/>
    </source>
</evidence>
<dbReference type="Proteomes" id="UP001152622">
    <property type="component" value="Chromosome 3"/>
</dbReference>
<reference evidence="2" key="1">
    <citation type="journal article" date="2023" name="Science">
        <title>Genome structures resolve the early diversification of teleost fishes.</title>
        <authorList>
            <person name="Parey E."/>
            <person name="Louis A."/>
            <person name="Montfort J."/>
            <person name="Bouchez O."/>
            <person name="Roques C."/>
            <person name="Iampietro C."/>
            <person name="Lluch J."/>
            <person name="Castinel A."/>
            <person name="Donnadieu C."/>
            <person name="Desvignes T."/>
            <person name="Floi Bucao C."/>
            <person name="Jouanno E."/>
            <person name="Wen M."/>
            <person name="Mejri S."/>
            <person name="Dirks R."/>
            <person name="Jansen H."/>
            <person name="Henkel C."/>
            <person name="Chen W.J."/>
            <person name="Zahm M."/>
            <person name="Cabau C."/>
            <person name="Klopp C."/>
            <person name="Thompson A.W."/>
            <person name="Robinson-Rechavi M."/>
            <person name="Braasch I."/>
            <person name="Lecointre G."/>
            <person name="Bobe J."/>
            <person name="Postlethwait J.H."/>
            <person name="Berthelot C."/>
            <person name="Roest Crollius H."/>
            <person name="Guiguen Y."/>
        </authorList>
    </citation>
    <scope>NUCLEOTIDE SEQUENCE</scope>
    <source>
        <strain evidence="2">WJC10195</strain>
    </source>
</reference>
<proteinExistence type="predicted"/>
<name>A0A9Q1J6N5_SYNKA</name>
<evidence type="ECO:0000313" key="3">
    <source>
        <dbReference type="Proteomes" id="UP001152622"/>
    </source>
</evidence>
<dbReference type="AlphaFoldDB" id="A0A9Q1J6N5"/>
<feature type="compositionally biased region" description="Basic and acidic residues" evidence="1">
    <location>
        <begin position="148"/>
        <end position="164"/>
    </location>
</feature>
<feature type="compositionally biased region" description="Polar residues" evidence="1">
    <location>
        <begin position="180"/>
        <end position="192"/>
    </location>
</feature>
<keyword evidence="3" id="KW-1185">Reference proteome</keyword>